<dbReference type="Pfam" id="PF04931">
    <property type="entry name" value="DNA_pol_phi"/>
    <property type="match status" value="2"/>
</dbReference>
<feature type="region of interest" description="Disordered" evidence="4">
    <location>
        <begin position="1148"/>
        <end position="1191"/>
    </location>
</feature>
<dbReference type="STRING" id="282301.A0A267GG39"/>
<dbReference type="AlphaFoldDB" id="A0A267GG39"/>
<keyword evidence="6" id="KW-1185">Reference proteome</keyword>
<feature type="region of interest" description="Disordered" evidence="4">
    <location>
        <begin position="614"/>
        <end position="633"/>
    </location>
</feature>
<comment type="subcellular location">
    <subcellularLocation>
        <location evidence="1">Nucleus</location>
    </subcellularLocation>
</comment>
<evidence type="ECO:0000256" key="2">
    <source>
        <dbReference type="ARBA" id="ARBA00006809"/>
    </source>
</evidence>
<evidence type="ECO:0000256" key="1">
    <source>
        <dbReference type="ARBA" id="ARBA00004123"/>
    </source>
</evidence>
<gene>
    <name evidence="5" type="ORF">BOX15_Mlig005405g1</name>
</gene>
<evidence type="ECO:0000313" key="6">
    <source>
        <dbReference type="Proteomes" id="UP000215902"/>
    </source>
</evidence>
<dbReference type="SUPFAM" id="SSF48371">
    <property type="entry name" value="ARM repeat"/>
    <property type="match status" value="1"/>
</dbReference>
<dbReference type="GO" id="GO:0006355">
    <property type="term" value="P:regulation of DNA-templated transcription"/>
    <property type="evidence" value="ECO:0007669"/>
    <property type="project" value="InterPro"/>
</dbReference>
<dbReference type="InterPro" id="IPR007015">
    <property type="entry name" value="DNA_pol_V/MYBBP1A"/>
</dbReference>
<protein>
    <submittedName>
        <fullName evidence="5">Uncharacterized protein</fullName>
    </submittedName>
</protein>
<evidence type="ECO:0000256" key="4">
    <source>
        <dbReference type="SAM" id="MobiDB-lite"/>
    </source>
</evidence>
<feature type="compositionally biased region" description="Acidic residues" evidence="4">
    <location>
        <begin position="714"/>
        <end position="728"/>
    </location>
</feature>
<evidence type="ECO:0000313" key="5">
    <source>
        <dbReference type="EMBL" id="PAA84249.1"/>
    </source>
</evidence>
<keyword evidence="3" id="KW-0539">Nucleus</keyword>
<comment type="caution">
    <text evidence="5">The sequence shown here is derived from an EMBL/GenBank/DDBJ whole genome shotgun (WGS) entry which is preliminary data.</text>
</comment>
<proteinExistence type="inferred from homology"/>
<comment type="similarity">
    <text evidence="2">Belongs to the MYBBP1A family.</text>
</comment>
<dbReference type="EMBL" id="NIVC01000384">
    <property type="protein sequence ID" value="PAA84249.1"/>
    <property type="molecule type" value="Genomic_DNA"/>
</dbReference>
<dbReference type="Proteomes" id="UP000215902">
    <property type="component" value="Unassembled WGS sequence"/>
</dbReference>
<dbReference type="GO" id="GO:0005730">
    <property type="term" value="C:nucleolus"/>
    <property type="evidence" value="ECO:0007669"/>
    <property type="project" value="InterPro"/>
</dbReference>
<dbReference type="InterPro" id="IPR016024">
    <property type="entry name" value="ARM-type_fold"/>
</dbReference>
<feature type="compositionally biased region" description="Acidic residues" evidence="4">
    <location>
        <begin position="736"/>
        <end position="750"/>
    </location>
</feature>
<sequence>MSSTPISNIFWQLSSASNEEREKAAQFLALAALNKDNKHLTFDTIFKDKEEQKSKNMEVEAKEMLPYCLERLFKGLAGQKAESKLGFSLALTLLLERLTKSQIRTAFATAEKCLLDMKVDTKQEASSKRIGVCLLLLAAIRGAAFAKLRPEQRTRMLDAVVPLLSDRGYADFGACALAGAIEQLPPDEFSSNLFKKLSDKLTSGWDALDANGLLLLLCCHQHQKDSVSRAYIKSHYATKHLISQANFEHFKRICLSTADESHETLSGCRLHPGIERLLDSLLAKSQSLLSEFASTVAIATVANVESSASRKALSLAMLSWIADCPAERFESKPDCLTDCLASDEVCRQLRSHASSRKSLLHSFACRLLSKQLLPGSPSDESVLIAVAKRLLGCDCLFDDGLPVECRVLRADTMARLPVEVLDSCASQIEAELGSIDFSKQQPEDSAGSRRRRIAFGLQTLRQLVAGSRTLLAGKSKSCSRILLRLADLFLLPSNNAVSLSVATDARSAFCRALDSMSSAALSGGGAYRRGYRRCLRYLAQGLIDRLSTISSKKSAVHRALSLGLELLQVTSASAAGDDEAEGAAGSCGGIDWCFAIACLHLGFHLLPGGADVATGSDAGRNPPSQDEAGVDEASAQALIDDISECRRRSVEGKEKVGGQPQWADVLLDSFVGLLASSRSRLLRSVASLVARQVAALVTPEGVASLTQLLLEGDDESEANGEGDNDAQSEESGSQQDEAEDEEDGDSEQESEISFGEASDSDTNAVDPDFRRACKSALGDAACPSDAEADVDPSDLSDSAMERVDQVLSLAFRSQLGPGRRRGDRAAVLERRRRRCQAKLRLLDLAEPLLLAGGVRCRLSLAACLTRLALLAAGGGGGGGFWSAAPAGEREQLRQRSLNLLKRAATSEQQQKTCSGEGAAADSAVEDELAKAVETALAANLKSPLPAKLAETAAAALSALLRIRPGSVESRLSDALSHQLSPPAQQQQQQQRFRLGGLALWQRVCSERPGLLSGLRSRLLDLLLDPQLKSHDLASVISLAVCLVKNSLKTESHDADFNARLSEWTFERLSTETGPNGVTSAHLLAALLQLAAALLRQSRLSHQPKQQAGIPTAATRVQLADQLRQIRSGTKSLDLRRGLQACQAELAATASNSRNKKKKRASETEASATVEENSKKRRRVAAKSEDQPMETE</sequence>
<name>A0A267GG39_9PLAT</name>
<dbReference type="PANTHER" id="PTHR13213">
    <property type="entry name" value="MYB-BINDING PROTEIN 1A FAMILY MEMBER"/>
    <property type="match status" value="1"/>
</dbReference>
<organism evidence="5 6">
    <name type="scientific">Macrostomum lignano</name>
    <dbReference type="NCBI Taxonomy" id="282301"/>
    <lineage>
        <taxon>Eukaryota</taxon>
        <taxon>Metazoa</taxon>
        <taxon>Spiralia</taxon>
        <taxon>Lophotrochozoa</taxon>
        <taxon>Platyhelminthes</taxon>
        <taxon>Rhabditophora</taxon>
        <taxon>Macrostomorpha</taxon>
        <taxon>Macrostomida</taxon>
        <taxon>Macrostomidae</taxon>
        <taxon>Macrostomum</taxon>
    </lineage>
</organism>
<dbReference type="OrthoDB" id="342531at2759"/>
<dbReference type="PANTHER" id="PTHR13213:SF2">
    <property type="entry name" value="MYB-BINDING PROTEIN 1A"/>
    <property type="match status" value="1"/>
</dbReference>
<accession>A0A267GG39</accession>
<evidence type="ECO:0000256" key="3">
    <source>
        <dbReference type="ARBA" id="ARBA00023242"/>
    </source>
</evidence>
<reference evidence="5 6" key="1">
    <citation type="submission" date="2017-06" db="EMBL/GenBank/DDBJ databases">
        <title>A platform for efficient transgenesis in Macrostomum lignano, a flatworm model organism for stem cell research.</title>
        <authorList>
            <person name="Berezikov E."/>
        </authorList>
    </citation>
    <scope>NUCLEOTIDE SEQUENCE [LARGE SCALE GENOMIC DNA]</scope>
    <source>
        <strain evidence="5">DV1</strain>
        <tissue evidence="5">Whole organism</tissue>
    </source>
</reference>
<dbReference type="GO" id="GO:0003677">
    <property type="term" value="F:DNA binding"/>
    <property type="evidence" value="ECO:0007669"/>
    <property type="project" value="InterPro"/>
</dbReference>
<feature type="region of interest" description="Disordered" evidence="4">
    <location>
        <begin position="714"/>
        <end position="766"/>
    </location>
</feature>